<evidence type="ECO:0008006" key="3">
    <source>
        <dbReference type="Google" id="ProtNLM"/>
    </source>
</evidence>
<organism evidence="1 2">
    <name type="scientific">Paractinoplanes aksuensis</name>
    <dbReference type="NCBI Taxonomy" id="2939490"/>
    <lineage>
        <taxon>Bacteria</taxon>
        <taxon>Bacillati</taxon>
        <taxon>Actinomycetota</taxon>
        <taxon>Actinomycetes</taxon>
        <taxon>Micromonosporales</taxon>
        <taxon>Micromonosporaceae</taxon>
        <taxon>Paractinoplanes</taxon>
    </lineage>
</organism>
<dbReference type="InterPro" id="IPR036390">
    <property type="entry name" value="WH_DNA-bd_sf"/>
</dbReference>
<dbReference type="EMBL" id="JAMYJR010000002">
    <property type="protein sequence ID" value="MCO8269391.1"/>
    <property type="molecule type" value="Genomic_DNA"/>
</dbReference>
<gene>
    <name evidence="1" type="ORF">M1L60_02165</name>
</gene>
<comment type="caution">
    <text evidence="1">The sequence shown here is derived from an EMBL/GenBank/DDBJ whole genome shotgun (WGS) entry which is preliminary data.</text>
</comment>
<evidence type="ECO:0000313" key="2">
    <source>
        <dbReference type="Proteomes" id="UP001523369"/>
    </source>
</evidence>
<dbReference type="RefSeq" id="WP_253235538.1">
    <property type="nucleotide sequence ID" value="NZ_JAMYJR010000002.1"/>
</dbReference>
<name>A0ABT1DH38_9ACTN</name>
<dbReference type="Gene3D" id="1.10.10.10">
    <property type="entry name" value="Winged helix-like DNA-binding domain superfamily/Winged helix DNA-binding domain"/>
    <property type="match status" value="1"/>
</dbReference>
<dbReference type="InterPro" id="IPR036388">
    <property type="entry name" value="WH-like_DNA-bd_sf"/>
</dbReference>
<dbReference type="SUPFAM" id="SSF46785">
    <property type="entry name" value="Winged helix' DNA-binding domain"/>
    <property type="match status" value="1"/>
</dbReference>
<evidence type="ECO:0000313" key="1">
    <source>
        <dbReference type="EMBL" id="MCO8269391.1"/>
    </source>
</evidence>
<protein>
    <recommendedName>
        <fullName evidence="3">MarR family transcriptional regulator</fullName>
    </recommendedName>
</protein>
<sequence>MTPIPFGAQLIGRTEKALNALLERALAGTGLTEPQWVALTLTVTAEGADPTPRIAHSLRIGEPAAGRRLTELADLGLVRAAEPTAHGRAVWQAVRTQTGRATDELWGDLPEADRLTAARVLNTVLARADAVLA</sequence>
<accession>A0ABT1DH38</accession>
<proteinExistence type="predicted"/>
<reference evidence="1 2" key="1">
    <citation type="submission" date="2022-06" db="EMBL/GenBank/DDBJ databases">
        <title>New Species of the Genus Actinoplanes, ActinopZanes ferrugineus.</title>
        <authorList>
            <person name="Ding P."/>
        </authorList>
    </citation>
    <scope>NUCLEOTIDE SEQUENCE [LARGE SCALE GENOMIC DNA]</scope>
    <source>
        <strain evidence="1 2">TRM88003</strain>
    </source>
</reference>
<dbReference type="Proteomes" id="UP001523369">
    <property type="component" value="Unassembled WGS sequence"/>
</dbReference>
<keyword evidence="2" id="KW-1185">Reference proteome</keyword>